<evidence type="ECO:0000313" key="2">
    <source>
        <dbReference type="Proteomes" id="UP001620645"/>
    </source>
</evidence>
<name>A0ABD2K973_HETSC</name>
<dbReference type="AlphaFoldDB" id="A0ABD2K973"/>
<accession>A0ABD2K973</accession>
<evidence type="ECO:0000313" key="1">
    <source>
        <dbReference type="EMBL" id="KAL3099464.1"/>
    </source>
</evidence>
<dbReference type="Proteomes" id="UP001620645">
    <property type="component" value="Unassembled WGS sequence"/>
</dbReference>
<gene>
    <name evidence="1" type="ORF">niasHS_002919</name>
</gene>
<organism evidence="1 2">
    <name type="scientific">Heterodera schachtii</name>
    <name type="common">Sugarbeet cyst nematode worm</name>
    <name type="synonym">Tylenchus schachtii</name>
    <dbReference type="NCBI Taxonomy" id="97005"/>
    <lineage>
        <taxon>Eukaryota</taxon>
        <taxon>Metazoa</taxon>
        <taxon>Ecdysozoa</taxon>
        <taxon>Nematoda</taxon>
        <taxon>Chromadorea</taxon>
        <taxon>Rhabditida</taxon>
        <taxon>Tylenchina</taxon>
        <taxon>Tylenchomorpha</taxon>
        <taxon>Tylenchoidea</taxon>
        <taxon>Heteroderidae</taxon>
        <taxon>Heteroderinae</taxon>
        <taxon>Heterodera</taxon>
    </lineage>
</organism>
<proteinExistence type="predicted"/>
<sequence length="97" mass="11230">MYDDDDATTTTTAAADVSVWARRAEATLLGANVWNILCPSSSSHQQQQQQQYSREWWKFPERPIHIDHVALQQQQQQLMDGKNAEIKKKINLLKDTY</sequence>
<comment type="caution">
    <text evidence="1">The sequence shown here is derived from an EMBL/GenBank/DDBJ whole genome shotgun (WGS) entry which is preliminary data.</text>
</comment>
<dbReference type="EMBL" id="JBICCN010000039">
    <property type="protein sequence ID" value="KAL3099464.1"/>
    <property type="molecule type" value="Genomic_DNA"/>
</dbReference>
<protein>
    <submittedName>
        <fullName evidence="1">Uncharacterized protein</fullName>
    </submittedName>
</protein>
<keyword evidence="2" id="KW-1185">Reference proteome</keyword>
<reference evidence="1 2" key="1">
    <citation type="submission" date="2024-10" db="EMBL/GenBank/DDBJ databases">
        <authorList>
            <person name="Kim D."/>
        </authorList>
    </citation>
    <scope>NUCLEOTIDE SEQUENCE [LARGE SCALE GENOMIC DNA]</scope>
    <source>
        <strain evidence="1">Taebaek</strain>
    </source>
</reference>